<dbReference type="EMBL" id="BNJG01000001">
    <property type="protein sequence ID" value="GHO52024.1"/>
    <property type="molecule type" value="Genomic_DNA"/>
</dbReference>
<accession>A0ABQ3UH43</accession>
<feature type="compositionally biased region" description="Basic and acidic residues" evidence="1">
    <location>
        <begin position="15"/>
        <end position="25"/>
    </location>
</feature>
<dbReference type="Proteomes" id="UP000654345">
    <property type="component" value="Unassembled WGS sequence"/>
</dbReference>
<organism evidence="2 3">
    <name type="scientific">Ktedonobacter robiniae</name>
    <dbReference type="NCBI Taxonomy" id="2778365"/>
    <lineage>
        <taxon>Bacteria</taxon>
        <taxon>Bacillati</taxon>
        <taxon>Chloroflexota</taxon>
        <taxon>Ktedonobacteria</taxon>
        <taxon>Ktedonobacterales</taxon>
        <taxon>Ktedonobacteraceae</taxon>
        <taxon>Ktedonobacter</taxon>
    </lineage>
</organism>
<feature type="region of interest" description="Disordered" evidence="1">
    <location>
        <begin position="1"/>
        <end position="52"/>
    </location>
</feature>
<feature type="compositionally biased region" description="Polar residues" evidence="1">
    <location>
        <begin position="39"/>
        <end position="52"/>
    </location>
</feature>
<comment type="caution">
    <text evidence="2">The sequence shown here is derived from an EMBL/GenBank/DDBJ whole genome shotgun (WGS) entry which is preliminary data.</text>
</comment>
<evidence type="ECO:0000313" key="3">
    <source>
        <dbReference type="Proteomes" id="UP000654345"/>
    </source>
</evidence>
<gene>
    <name evidence="2" type="ORF">KSB_04990</name>
</gene>
<evidence type="ECO:0000256" key="1">
    <source>
        <dbReference type="SAM" id="MobiDB-lite"/>
    </source>
</evidence>
<evidence type="ECO:0000313" key="2">
    <source>
        <dbReference type="EMBL" id="GHO52024.1"/>
    </source>
</evidence>
<protein>
    <submittedName>
        <fullName evidence="2">Uncharacterized protein</fullName>
    </submittedName>
</protein>
<keyword evidence="3" id="KW-1185">Reference proteome</keyword>
<name>A0ABQ3UH43_9CHLR</name>
<proteinExistence type="predicted"/>
<sequence>MDNVDRPYGPYGEQRASHSEKEKTYHQHHTRGYDFSWGNALSNSYVPQSTID</sequence>
<reference evidence="2 3" key="1">
    <citation type="journal article" date="2021" name="Int. J. Syst. Evol. Microbiol.">
        <title>Reticulibacter mediterranei gen. nov., sp. nov., within the new family Reticulibacteraceae fam. nov., and Ktedonospora formicarum gen. nov., sp. nov., Ktedonobacter robiniae sp. nov., Dictyobacter formicarum sp. nov. and Dictyobacter arantiisoli sp. nov., belonging to the class Ktedonobacteria.</title>
        <authorList>
            <person name="Yabe S."/>
            <person name="Zheng Y."/>
            <person name="Wang C.M."/>
            <person name="Sakai Y."/>
            <person name="Abe K."/>
            <person name="Yokota A."/>
            <person name="Donadio S."/>
            <person name="Cavaletti L."/>
            <person name="Monciardini P."/>
        </authorList>
    </citation>
    <scope>NUCLEOTIDE SEQUENCE [LARGE SCALE GENOMIC DNA]</scope>
    <source>
        <strain evidence="2 3">SOSP1-30</strain>
    </source>
</reference>